<dbReference type="SUPFAM" id="SSF118116">
    <property type="entry name" value="DNA mismatch repair protein MutL"/>
    <property type="match status" value="1"/>
</dbReference>
<dbReference type="InterPro" id="IPR013507">
    <property type="entry name" value="DNA_mismatch_S5_2-like"/>
</dbReference>
<dbReference type="SMART" id="SM01340">
    <property type="entry name" value="DNA_mis_repair"/>
    <property type="match status" value="1"/>
</dbReference>
<dbReference type="FunFam" id="3.30.1540.20:FF:000019">
    <property type="entry name" value="PMS1 homolog 2, mismatch repair system component"/>
    <property type="match status" value="1"/>
</dbReference>
<dbReference type="CDD" id="cd16926">
    <property type="entry name" value="HATPase_MutL-MLH-PMS-like"/>
    <property type="match status" value="1"/>
</dbReference>
<dbReference type="Pfam" id="PF01119">
    <property type="entry name" value="DNA_mis_repair"/>
    <property type="match status" value="1"/>
</dbReference>
<dbReference type="GO" id="GO:0000710">
    <property type="term" value="P:meiotic mismatch repair"/>
    <property type="evidence" value="ECO:0007669"/>
    <property type="project" value="UniProtKB-ARBA"/>
</dbReference>
<accession>A0A9P6Y6Z8</accession>
<evidence type="ECO:0000259" key="5">
    <source>
        <dbReference type="SMART" id="SM00853"/>
    </source>
</evidence>
<dbReference type="Gene3D" id="3.30.565.10">
    <property type="entry name" value="Histidine kinase-like ATPase, C-terminal domain"/>
    <property type="match status" value="1"/>
</dbReference>
<protein>
    <recommendedName>
        <fullName evidence="3">DNA mismatch repair protein PMS1</fullName>
    </recommendedName>
</protein>
<dbReference type="FunFam" id="3.30.565.10:FF:000014">
    <property type="entry name" value="Mismatch repair endonuclease pms1, putative"/>
    <property type="match status" value="1"/>
</dbReference>
<dbReference type="GO" id="GO:0140664">
    <property type="term" value="F:ATP-dependent DNA damage sensor activity"/>
    <property type="evidence" value="ECO:0007669"/>
    <property type="project" value="InterPro"/>
</dbReference>
<comment type="caution">
    <text evidence="7">The sequence shown here is derived from an EMBL/GenBank/DDBJ whole genome shotgun (WGS) entry which is preliminary data.</text>
</comment>
<feature type="domain" description="DNA mismatch repair protein S5" evidence="6">
    <location>
        <begin position="218"/>
        <end position="337"/>
    </location>
</feature>
<dbReference type="GO" id="GO:0005524">
    <property type="term" value="F:ATP binding"/>
    <property type="evidence" value="ECO:0007669"/>
    <property type="project" value="InterPro"/>
</dbReference>
<dbReference type="InterPro" id="IPR038973">
    <property type="entry name" value="MutL/Mlh/Pms-like"/>
</dbReference>
<evidence type="ECO:0000313" key="8">
    <source>
        <dbReference type="Proteomes" id="UP000717996"/>
    </source>
</evidence>
<dbReference type="InterPro" id="IPR036890">
    <property type="entry name" value="HATPase_C_sf"/>
</dbReference>
<reference evidence="7" key="1">
    <citation type="journal article" date="2020" name="Microb. Genom.">
        <title>Genetic diversity of clinical and environmental Mucorales isolates obtained from an investigation of mucormycosis cases among solid organ transplant recipients.</title>
        <authorList>
            <person name="Nguyen M.H."/>
            <person name="Kaul D."/>
            <person name="Muto C."/>
            <person name="Cheng S.J."/>
            <person name="Richter R.A."/>
            <person name="Bruno V.M."/>
            <person name="Liu G."/>
            <person name="Beyhan S."/>
            <person name="Sundermann A.J."/>
            <person name="Mounaud S."/>
            <person name="Pasculle A.W."/>
            <person name="Nierman W.C."/>
            <person name="Driscoll E."/>
            <person name="Cumbie R."/>
            <person name="Clancy C.J."/>
            <person name="Dupont C.L."/>
        </authorList>
    </citation>
    <scope>NUCLEOTIDE SEQUENCE</scope>
    <source>
        <strain evidence="7">GL16</strain>
    </source>
</reference>
<dbReference type="InterPro" id="IPR042120">
    <property type="entry name" value="MutL_C_dimsub"/>
</dbReference>
<dbReference type="Gene3D" id="3.30.1540.20">
    <property type="entry name" value="MutL, C-terminal domain, dimerisation subdomain"/>
    <property type="match status" value="1"/>
</dbReference>
<dbReference type="InterPro" id="IPR020568">
    <property type="entry name" value="Ribosomal_Su5_D2-typ_SF"/>
</dbReference>
<feature type="domain" description="MutL C-terminal dimerisation" evidence="5">
    <location>
        <begin position="620"/>
        <end position="765"/>
    </location>
</feature>
<dbReference type="CDD" id="cd03484">
    <property type="entry name" value="MutL_Trans_hPMS_2_like"/>
    <property type="match status" value="1"/>
</dbReference>
<dbReference type="OrthoDB" id="10263226at2759"/>
<dbReference type="PROSITE" id="PS00058">
    <property type="entry name" value="DNA_MISMATCH_REPAIR_1"/>
    <property type="match status" value="1"/>
</dbReference>
<proteinExistence type="inferred from homology"/>
<dbReference type="Gene3D" id="3.30.230.10">
    <property type="match status" value="1"/>
</dbReference>
<dbReference type="EMBL" id="JAANIT010001322">
    <property type="protein sequence ID" value="KAG1540924.1"/>
    <property type="molecule type" value="Genomic_DNA"/>
</dbReference>
<dbReference type="NCBIfam" id="TIGR00585">
    <property type="entry name" value="mutl"/>
    <property type="match status" value="1"/>
</dbReference>
<dbReference type="GO" id="GO:0016887">
    <property type="term" value="F:ATP hydrolysis activity"/>
    <property type="evidence" value="ECO:0007669"/>
    <property type="project" value="InterPro"/>
</dbReference>
<dbReference type="SUPFAM" id="SSF54211">
    <property type="entry name" value="Ribosomal protein S5 domain 2-like"/>
    <property type="match status" value="1"/>
</dbReference>
<sequence>MVQVINAIDKKTVHRICSGQVVLDLATAVKELVENSIDAGATSVEIKFKENGVEGIEVCDDGSGIDPVNYESLALKHYTSKINEFEDLEKVMTFGFRGEALSSLCALSQLTVITATKEQAPMGVKLEYDENGLLVSKTPIARSIGTTVQLSNMFHSLPVRQKEFKRNCKKEYGKALSILQAYSIISTNTKISVFNQSKSKPSTRVMYTNKNKDMTSNISNIFGAKILSQIIPFQINLDKGSVEGYISKPEWGLGRSSSDRQHFFVNGRPCILPKMAKALNEIYRSFISNQYPFIIADFKIPTDAYDVNVSPDKRTIFIHEESKIAETIMSQLRSLLEPSRSTFQTNSLIKTPSPVESPEGSKREKVSLQSFALASGSSYRPTTVNLGKRLHKAGQESTNSKSMHDYLCKKRPRLDEEPDELTEEYETSVSKEQATVVTVQKELTETDVVNDVEQQEITVDSSVQEEAITAAHSNIQKEAATAVHSNIQEEATITTEMNTIQEKDTANNVTLGIESKIEENDVRSDVEELTDEQQFIEQDKEMKSFEGHTKTNGCTMIINIKDLDTILLDIQSSAHNNDISTDKADVFDFYAGVQNTEDNDKAVEALNRVIHKPDFERMRVLGQFNLGFMITSLDDQDLYIIDQHASDEKYNFETLQQTVKVNNQKLISPQIPDLTAAEELIVMDNIEVFKANGFDVEIITDNEPTKRLRVLSQPVTKKAMLDKKDFSELIYLLSEHPGEMVRCSRNRATFASMACHKAVRIGQPLTKSKMTKIVRHMGEIDQPWNCPHGRPTMRHLFSLSEFKKTVTTQKKRELTFGGTLFN</sequence>
<dbReference type="GO" id="GO:0030983">
    <property type="term" value="F:mismatched DNA binding"/>
    <property type="evidence" value="ECO:0007669"/>
    <property type="project" value="InterPro"/>
</dbReference>
<dbReference type="Pfam" id="PF13589">
    <property type="entry name" value="HATPase_c_3"/>
    <property type="match status" value="1"/>
</dbReference>
<organism evidence="7 8">
    <name type="scientific">Rhizopus oryzae</name>
    <name type="common">Mucormycosis agent</name>
    <name type="synonym">Rhizopus arrhizus var. delemar</name>
    <dbReference type="NCBI Taxonomy" id="64495"/>
    <lineage>
        <taxon>Eukaryota</taxon>
        <taxon>Fungi</taxon>
        <taxon>Fungi incertae sedis</taxon>
        <taxon>Mucoromycota</taxon>
        <taxon>Mucoromycotina</taxon>
        <taxon>Mucoromycetes</taxon>
        <taxon>Mucorales</taxon>
        <taxon>Mucorineae</taxon>
        <taxon>Rhizopodaceae</taxon>
        <taxon>Rhizopus</taxon>
    </lineage>
</organism>
<comment type="similarity">
    <text evidence="1">Belongs to the DNA mismatch repair MutL/HexB family.</text>
</comment>
<evidence type="ECO:0000256" key="3">
    <source>
        <dbReference type="ARBA" id="ARBA00070941"/>
    </source>
</evidence>
<dbReference type="InterPro" id="IPR037198">
    <property type="entry name" value="MutL_C_sf"/>
</dbReference>
<dbReference type="Pfam" id="PF08676">
    <property type="entry name" value="MutL_C"/>
    <property type="match status" value="1"/>
</dbReference>
<evidence type="ECO:0000313" key="7">
    <source>
        <dbReference type="EMBL" id="KAG1540924.1"/>
    </source>
</evidence>
<feature type="region of interest" description="Disordered" evidence="4">
    <location>
        <begin position="343"/>
        <end position="363"/>
    </location>
</feature>
<dbReference type="InterPro" id="IPR014790">
    <property type="entry name" value="MutL_C"/>
</dbReference>
<dbReference type="InterPro" id="IPR002099">
    <property type="entry name" value="MutL/Mlh/PMS"/>
</dbReference>
<name>A0A9P6Y6Z8_RHIOR</name>
<dbReference type="AlphaFoldDB" id="A0A9P6Y6Z8"/>
<dbReference type="InterPro" id="IPR014762">
    <property type="entry name" value="DNA_mismatch_repair_CS"/>
</dbReference>
<evidence type="ECO:0000256" key="4">
    <source>
        <dbReference type="SAM" id="MobiDB-lite"/>
    </source>
</evidence>
<dbReference type="Gene3D" id="3.30.1370.100">
    <property type="entry name" value="MutL, C-terminal domain, regulatory subdomain"/>
    <property type="match status" value="1"/>
</dbReference>
<evidence type="ECO:0000259" key="6">
    <source>
        <dbReference type="SMART" id="SM01340"/>
    </source>
</evidence>
<dbReference type="SMART" id="SM00853">
    <property type="entry name" value="MutL_C"/>
    <property type="match status" value="1"/>
</dbReference>
<dbReference type="PANTHER" id="PTHR10073:SF52">
    <property type="entry name" value="MISMATCH REPAIR ENDONUCLEASE PMS2"/>
    <property type="match status" value="1"/>
</dbReference>
<dbReference type="InterPro" id="IPR014721">
    <property type="entry name" value="Ribsml_uS5_D2-typ_fold_subgr"/>
</dbReference>
<dbReference type="FunFam" id="3.30.1370.100:FF:000001">
    <property type="entry name" value="Mismatch repair endonuclease pms1, putative"/>
    <property type="match status" value="1"/>
</dbReference>
<evidence type="ECO:0000256" key="2">
    <source>
        <dbReference type="ARBA" id="ARBA00022763"/>
    </source>
</evidence>
<dbReference type="Proteomes" id="UP000717996">
    <property type="component" value="Unassembled WGS sequence"/>
</dbReference>
<dbReference type="GO" id="GO:0032389">
    <property type="term" value="C:MutLalpha complex"/>
    <property type="evidence" value="ECO:0007669"/>
    <property type="project" value="TreeGrafter"/>
</dbReference>
<dbReference type="SUPFAM" id="SSF55874">
    <property type="entry name" value="ATPase domain of HSP90 chaperone/DNA topoisomerase II/histidine kinase"/>
    <property type="match status" value="1"/>
</dbReference>
<dbReference type="PANTHER" id="PTHR10073">
    <property type="entry name" value="DNA MISMATCH REPAIR PROTEIN MLH, PMS, MUTL"/>
    <property type="match status" value="1"/>
</dbReference>
<gene>
    <name evidence="7" type="ORF">G6F51_008223</name>
</gene>
<keyword evidence="2" id="KW-0227">DNA damage</keyword>
<dbReference type="InterPro" id="IPR042121">
    <property type="entry name" value="MutL_C_regsub"/>
</dbReference>
<evidence type="ECO:0000256" key="1">
    <source>
        <dbReference type="ARBA" id="ARBA00006082"/>
    </source>
</evidence>